<feature type="transmembrane region" description="Helical" evidence="2">
    <location>
        <begin position="128"/>
        <end position="147"/>
    </location>
</feature>
<gene>
    <name evidence="3" type="ORF">SpAn4DRAFT_3819</name>
</gene>
<dbReference type="Pfam" id="PF03419">
    <property type="entry name" value="Peptidase_U4"/>
    <property type="match status" value="1"/>
</dbReference>
<reference evidence="4" key="1">
    <citation type="submission" date="2015-03" db="EMBL/GenBank/DDBJ databases">
        <authorList>
            <person name="Nijsse Bart"/>
        </authorList>
    </citation>
    <scope>NUCLEOTIDE SEQUENCE [LARGE SCALE GENOMIC DNA]</scope>
</reference>
<feature type="active site" evidence="1">
    <location>
        <position position="175"/>
    </location>
</feature>
<keyword evidence="2" id="KW-0812">Transmembrane</keyword>
<dbReference type="RefSeq" id="WP_021167422.1">
    <property type="nucleotide sequence ID" value="NZ_CTRP01000004.1"/>
</dbReference>
<dbReference type="AlphaFoldDB" id="A0A0U1KXB3"/>
<evidence type="ECO:0000256" key="2">
    <source>
        <dbReference type="SAM" id="Phobius"/>
    </source>
</evidence>
<dbReference type="EMBL" id="CTRP01000004">
    <property type="protein sequence ID" value="CQR71314.1"/>
    <property type="molecule type" value="Genomic_DNA"/>
</dbReference>
<dbReference type="PIRSF" id="PIRSF018571">
    <property type="entry name" value="SpoIIGA"/>
    <property type="match status" value="1"/>
</dbReference>
<sequence length="310" mass="33864">MRIYADLVLLINFIMNSIILVVTAYAAGISFCWKRLLMTAVAGGVYTLIGIFPEMAVLYSIPGKFLASVVIILLAFGYRSVKLTVTLTGIFFIVSFILGGALLGWMYFIQTEAPFRAGTTIKLSWGHLVAGSVIAIVLILLVVKRLLARMYRYKTFYQARIEYAGQLQEVTGMLDTGNGLYSLLGRKPVVLLSLQSALQLLGRQVAAFLTANRPDSWLANLDECQDSAWLARVEIIPCQSVGGCNMLLGFRPDSITVMSKVGSYYTSEVLIGIYDGTFADGSACQALLHPALITDINRTKGESTCELPGQ</sequence>
<evidence type="ECO:0000256" key="1">
    <source>
        <dbReference type="PIRSR" id="PIRSR018571-1"/>
    </source>
</evidence>
<evidence type="ECO:0000313" key="4">
    <source>
        <dbReference type="Proteomes" id="UP000049855"/>
    </source>
</evidence>
<dbReference type="GO" id="GO:0004190">
    <property type="term" value="F:aspartic-type endopeptidase activity"/>
    <property type="evidence" value="ECO:0007669"/>
    <property type="project" value="InterPro"/>
</dbReference>
<dbReference type="InterPro" id="IPR005081">
    <property type="entry name" value="SpoIIGA"/>
</dbReference>
<proteinExistence type="predicted"/>
<feature type="transmembrane region" description="Helical" evidence="2">
    <location>
        <begin position="6"/>
        <end position="29"/>
    </location>
</feature>
<name>A0A0U1KXB3_9FIRM</name>
<dbReference type="GO" id="GO:0006508">
    <property type="term" value="P:proteolysis"/>
    <property type="evidence" value="ECO:0007669"/>
    <property type="project" value="InterPro"/>
</dbReference>
<dbReference type="GO" id="GO:0030436">
    <property type="term" value="P:asexual sporulation"/>
    <property type="evidence" value="ECO:0007669"/>
    <property type="project" value="InterPro"/>
</dbReference>
<keyword evidence="2" id="KW-0472">Membrane</keyword>
<keyword evidence="2" id="KW-1133">Transmembrane helix</keyword>
<feature type="transmembrane region" description="Helical" evidence="2">
    <location>
        <begin position="85"/>
        <end position="108"/>
    </location>
</feature>
<keyword evidence="4" id="KW-1185">Reference proteome</keyword>
<dbReference type="Proteomes" id="UP000049855">
    <property type="component" value="Unassembled WGS sequence"/>
</dbReference>
<accession>A0A0U1KXB3</accession>
<evidence type="ECO:0000313" key="3">
    <source>
        <dbReference type="EMBL" id="CQR71314.1"/>
    </source>
</evidence>
<feature type="transmembrane region" description="Helical" evidence="2">
    <location>
        <begin position="59"/>
        <end position="78"/>
    </location>
</feature>
<protein>
    <submittedName>
        <fullName evidence="3">Sporulation sigma-E factor processing peptidase (SpoIIGA)</fullName>
    </submittedName>
</protein>
<organism evidence="3 4">
    <name type="scientific">Sporomusa ovata</name>
    <dbReference type="NCBI Taxonomy" id="2378"/>
    <lineage>
        <taxon>Bacteria</taxon>
        <taxon>Bacillati</taxon>
        <taxon>Bacillota</taxon>
        <taxon>Negativicutes</taxon>
        <taxon>Selenomonadales</taxon>
        <taxon>Sporomusaceae</taxon>
        <taxon>Sporomusa</taxon>
    </lineage>
</organism>